<organism evidence="2 3">
    <name type="scientific">Sneathiella chinensis</name>
    <dbReference type="NCBI Taxonomy" id="349750"/>
    <lineage>
        <taxon>Bacteria</taxon>
        <taxon>Pseudomonadati</taxon>
        <taxon>Pseudomonadota</taxon>
        <taxon>Alphaproteobacteria</taxon>
        <taxon>Sneathiellales</taxon>
        <taxon>Sneathiellaceae</taxon>
        <taxon>Sneathiella</taxon>
    </lineage>
</organism>
<dbReference type="PANTHER" id="PTHR43581:SF4">
    <property type="entry name" value="ATP_GTP PHOSPHATASE"/>
    <property type="match status" value="1"/>
</dbReference>
<dbReference type="Pfam" id="PF13304">
    <property type="entry name" value="AAA_21"/>
    <property type="match status" value="1"/>
</dbReference>
<proteinExistence type="predicted"/>
<evidence type="ECO:0000259" key="1">
    <source>
        <dbReference type="PROSITE" id="PS50893"/>
    </source>
</evidence>
<reference evidence="2" key="2">
    <citation type="submission" date="2023-01" db="EMBL/GenBank/DDBJ databases">
        <title>Draft genome sequence of Sneathiella chinensis strain NBRC 103408.</title>
        <authorList>
            <person name="Sun Q."/>
            <person name="Mori K."/>
        </authorList>
    </citation>
    <scope>NUCLEOTIDE SEQUENCE</scope>
    <source>
        <strain evidence="2">NBRC 103408</strain>
    </source>
</reference>
<dbReference type="Gene3D" id="3.40.50.300">
    <property type="entry name" value="P-loop containing nucleotide triphosphate hydrolases"/>
    <property type="match status" value="2"/>
</dbReference>
<dbReference type="PROSITE" id="PS50893">
    <property type="entry name" value="ABC_TRANSPORTER_2"/>
    <property type="match status" value="1"/>
</dbReference>
<comment type="caution">
    <text evidence="2">The sequence shown here is derived from an EMBL/GenBank/DDBJ whole genome shotgun (WGS) entry which is preliminary data.</text>
</comment>
<evidence type="ECO:0000313" key="2">
    <source>
        <dbReference type="EMBL" id="GLQ05864.1"/>
    </source>
</evidence>
<accession>A0ABQ5U1X2</accession>
<dbReference type="EMBL" id="BSNF01000001">
    <property type="protein sequence ID" value="GLQ05864.1"/>
    <property type="molecule type" value="Genomic_DNA"/>
</dbReference>
<dbReference type="SUPFAM" id="SSF52540">
    <property type="entry name" value="P-loop containing nucleoside triphosphate hydrolases"/>
    <property type="match status" value="1"/>
</dbReference>
<dbReference type="InterPro" id="IPR027417">
    <property type="entry name" value="P-loop_NTPase"/>
</dbReference>
<dbReference type="InterPro" id="IPR003439">
    <property type="entry name" value="ABC_transporter-like_ATP-bd"/>
</dbReference>
<dbReference type="InterPro" id="IPR003959">
    <property type="entry name" value="ATPase_AAA_core"/>
</dbReference>
<gene>
    <name evidence="2" type="ORF">GCM10007924_10850</name>
</gene>
<protein>
    <submittedName>
        <fullName evidence="2">Chromosome segregation protein SMC</fullName>
    </submittedName>
</protein>
<reference evidence="2" key="1">
    <citation type="journal article" date="2014" name="Int. J. Syst. Evol. Microbiol.">
        <title>Complete genome of a new Firmicutes species belonging to the dominant human colonic microbiota ('Ruminococcus bicirculans') reveals two chromosomes and a selective capacity to utilize plant glucans.</title>
        <authorList>
            <consortium name="NISC Comparative Sequencing Program"/>
            <person name="Wegmann U."/>
            <person name="Louis P."/>
            <person name="Goesmann A."/>
            <person name="Henrissat B."/>
            <person name="Duncan S.H."/>
            <person name="Flint H.J."/>
        </authorList>
    </citation>
    <scope>NUCLEOTIDE SEQUENCE</scope>
    <source>
        <strain evidence="2">NBRC 103408</strain>
    </source>
</reference>
<dbReference type="PANTHER" id="PTHR43581">
    <property type="entry name" value="ATP/GTP PHOSPHATASE"/>
    <property type="match status" value="1"/>
</dbReference>
<dbReference type="Proteomes" id="UP001161409">
    <property type="component" value="Unassembled WGS sequence"/>
</dbReference>
<feature type="domain" description="ABC transporter" evidence="1">
    <location>
        <begin position="96"/>
        <end position="346"/>
    </location>
</feature>
<dbReference type="RefSeq" id="WP_169559826.1">
    <property type="nucleotide sequence ID" value="NZ_BSNF01000001.1"/>
</dbReference>
<evidence type="ECO:0000313" key="3">
    <source>
        <dbReference type="Proteomes" id="UP001161409"/>
    </source>
</evidence>
<sequence>MELKKIRVQKFKKINDVKLELSPVNLIIGGNNAGKSSVLQAIHTSVSAVQTQAEQGNLKAFAEETLRYSPASDFSSLGYKSPFGNRSDQNRATISFSADELVQTEAGEELKQRDYSIELYKGRNPKVVGVERRGNPRFGSTISSLDKPFSIYVPGLAGVQHHEELKAIPVVLRKIAGGEANLVLRNVIWQIKEQGKLDTLISKLKIIFPSIHIRTNFDPLRDTNIIIEVRPPKEVIYCSLELCGTGILQAIQILAYVELFQPKLLLLDEPDSHLHPSNQVKLIELLKYISEEYDTISIIATHSRHLMTAAQSIARFFWLDNGNIKPHGEFELAQVLMDIGGLDEADLILNSEKEFLIFTEDENKNKLKTLLQSCGIIPARFDVISYNGTSNSSATAKIIGSLKPFLKGDRKLIVHRDRDFHQDNELLPFREAFENLDFSVFITEGSDIESYFLNTEHLSSKFGKEIDEINELLSECIQTNEAKIRKRFKDKRQQINKSSFYNDGGAPLTSDLMPEDQAPELRHVVGKDFCPMLINCAREKWGIHINPVSRSDTILAPDLVAIFED</sequence>
<name>A0ABQ5U1X2_9PROT</name>
<dbReference type="InterPro" id="IPR051396">
    <property type="entry name" value="Bact_Antivir_Def_Nuclease"/>
</dbReference>
<keyword evidence="3" id="KW-1185">Reference proteome</keyword>